<accession>A0A4C1WI09</accession>
<protein>
    <submittedName>
        <fullName evidence="2">Uncharacterized protein</fullName>
    </submittedName>
</protein>
<organism evidence="2 3">
    <name type="scientific">Eumeta variegata</name>
    <name type="common">Bagworm moth</name>
    <name type="synonym">Eumeta japonica</name>
    <dbReference type="NCBI Taxonomy" id="151549"/>
    <lineage>
        <taxon>Eukaryota</taxon>
        <taxon>Metazoa</taxon>
        <taxon>Ecdysozoa</taxon>
        <taxon>Arthropoda</taxon>
        <taxon>Hexapoda</taxon>
        <taxon>Insecta</taxon>
        <taxon>Pterygota</taxon>
        <taxon>Neoptera</taxon>
        <taxon>Endopterygota</taxon>
        <taxon>Lepidoptera</taxon>
        <taxon>Glossata</taxon>
        <taxon>Ditrysia</taxon>
        <taxon>Tineoidea</taxon>
        <taxon>Psychidae</taxon>
        <taxon>Oiketicinae</taxon>
        <taxon>Eumeta</taxon>
    </lineage>
</organism>
<dbReference type="EMBL" id="BGZK01000573">
    <property type="protein sequence ID" value="GBP51076.1"/>
    <property type="molecule type" value="Genomic_DNA"/>
</dbReference>
<name>A0A4C1WI09_EUMVA</name>
<feature type="region of interest" description="Disordered" evidence="1">
    <location>
        <begin position="1"/>
        <end position="50"/>
    </location>
</feature>
<gene>
    <name evidence="2" type="ORF">EVAR_87653_1</name>
</gene>
<feature type="compositionally biased region" description="Basic residues" evidence="1">
    <location>
        <begin position="1"/>
        <end position="11"/>
    </location>
</feature>
<sequence>MLFNRGRRTSPRPHSVMQRHGGPRRRRTVRDTNTNDVHERTTSARRDTAGSEIALMYHVKCVRRHDVDLLGSFRLTRDRYVLHNQHYTDNKHFT</sequence>
<proteinExistence type="predicted"/>
<dbReference type="AlphaFoldDB" id="A0A4C1WI09"/>
<dbReference type="Proteomes" id="UP000299102">
    <property type="component" value="Unassembled WGS sequence"/>
</dbReference>
<evidence type="ECO:0000313" key="2">
    <source>
        <dbReference type="EMBL" id="GBP51076.1"/>
    </source>
</evidence>
<keyword evidence="3" id="KW-1185">Reference proteome</keyword>
<feature type="compositionally biased region" description="Basic and acidic residues" evidence="1">
    <location>
        <begin position="36"/>
        <end position="49"/>
    </location>
</feature>
<evidence type="ECO:0000313" key="3">
    <source>
        <dbReference type="Proteomes" id="UP000299102"/>
    </source>
</evidence>
<comment type="caution">
    <text evidence="2">The sequence shown here is derived from an EMBL/GenBank/DDBJ whole genome shotgun (WGS) entry which is preliminary data.</text>
</comment>
<reference evidence="2 3" key="1">
    <citation type="journal article" date="2019" name="Commun. Biol.">
        <title>The bagworm genome reveals a unique fibroin gene that provides high tensile strength.</title>
        <authorList>
            <person name="Kono N."/>
            <person name="Nakamura H."/>
            <person name="Ohtoshi R."/>
            <person name="Tomita M."/>
            <person name="Numata K."/>
            <person name="Arakawa K."/>
        </authorList>
    </citation>
    <scope>NUCLEOTIDE SEQUENCE [LARGE SCALE GENOMIC DNA]</scope>
</reference>
<evidence type="ECO:0000256" key="1">
    <source>
        <dbReference type="SAM" id="MobiDB-lite"/>
    </source>
</evidence>